<organism evidence="3 4">
    <name type="scientific">Cuscuta epithymum</name>
    <dbReference type="NCBI Taxonomy" id="186058"/>
    <lineage>
        <taxon>Eukaryota</taxon>
        <taxon>Viridiplantae</taxon>
        <taxon>Streptophyta</taxon>
        <taxon>Embryophyta</taxon>
        <taxon>Tracheophyta</taxon>
        <taxon>Spermatophyta</taxon>
        <taxon>Magnoliopsida</taxon>
        <taxon>eudicotyledons</taxon>
        <taxon>Gunneridae</taxon>
        <taxon>Pentapetalae</taxon>
        <taxon>asterids</taxon>
        <taxon>lamiids</taxon>
        <taxon>Solanales</taxon>
        <taxon>Convolvulaceae</taxon>
        <taxon>Cuscuteae</taxon>
        <taxon>Cuscuta</taxon>
        <taxon>Cuscuta subgen. Cuscuta</taxon>
    </lineage>
</organism>
<evidence type="ECO:0000256" key="2">
    <source>
        <dbReference type="SAM" id="MobiDB-lite"/>
    </source>
</evidence>
<proteinExistence type="inferred from homology"/>
<dbReference type="Pfam" id="PF10494">
    <property type="entry name" value="Stk19"/>
    <property type="match status" value="1"/>
</dbReference>
<evidence type="ECO:0000256" key="1">
    <source>
        <dbReference type="ARBA" id="ARBA00093458"/>
    </source>
</evidence>
<keyword evidence="4" id="KW-1185">Reference proteome</keyword>
<evidence type="ECO:0008006" key="5">
    <source>
        <dbReference type="Google" id="ProtNLM"/>
    </source>
</evidence>
<name>A0AAV0BX53_9ASTE</name>
<evidence type="ECO:0000313" key="4">
    <source>
        <dbReference type="Proteomes" id="UP001152523"/>
    </source>
</evidence>
<comment type="caution">
    <text evidence="3">The sequence shown here is derived from an EMBL/GenBank/DDBJ whole genome shotgun (WGS) entry which is preliminary data.</text>
</comment>
<comment type="similarity">
    <text evidence="1">Belongs to the STK19 family.</text>
</comment>
<reference evidence="3" key="1">
    <citation type="submission" date="2022-07" db="EMBL/GenBank/DDBJ databases">
        <authorList>
            <person name="Macas J."/>
            <person name="Novak P."/>
            <person name="Neumann P."/>
        </authorList>
    </citation>
    <scope>NUCLEOTIDE SEQUENCE</scope>
</reference>
<accession>A0AAV0BX53</accession>
<dbReference type="Proteomes" id="UP001152523">
    <property type="component" value="Unassembled WGS sequence"/>
</dbReference>
<evidence type="ECO:0000313" key="3">
    <source>
        <dbReference type="EMBL" id="CAH9051234.1"/>
    </source>
</evidence>
<feature type="region of interest" description="Disordered" evidence="2">
    <location>
        <begin position="1"/>
        <end position="22"/>
    </location>
</feature>
<dbReference type="PANTHER" id="PTHR15243:SF0">
    <property type="entry name" value="SERINE_THREONINE-PROTEIN KINASE 19"/>
    <property type="match status" value="1"/>
</dbReference>
<dbReference type="EMBL" id="CAMAPF010000003">
    <property type="protein sequence ID" value="CAH9051234.1"/>
    <property type="molecule type" value="Genomic_DNA"/>
</dbReference>
<dbReference type="InterPro" id="IPR018865">
    <property type="entry name" value="STK19-like"/>
</dbReference>
<dbReference type="AlphaFoldDB" id="A0AAV0BX53"/>
<dbReference type="PANTHER" id="PTHR15243">
    <property type="entry name" value="SERINE/THREONINE-PROTEIN KINASE 19"/>
    <property type="match status" value="1"/>
</dbReference>
<protein>
    <recommendedName>
        <fullName evidence="5">Serine/threonine-protein kinase 19</fullName>
    </recommendedName>
</protein>
<sequence>MDETASTSRKRQRDPESGSSDGSLLLEDSLALTDTFVAVRMMSAQFPYIEKVSVRPFVLQSQLYCSIKDRTQVDRELESLKREKMVRIFKLYTGRDDRAIMLLEEYLSQIEHVVKIMEEKKKEKLPVFEWFKAHIISSKLDPCIGHHELCSLLSLGGKVKEEHVSLLINAGLLTRQPIDPNMYWFAIPSVGPVLKGLSQGRNELLSLLNRRKFKEMMMATLEKKRLRFSLLDMRFHLRDLIGSGHLTTVETPSGLIVRVTKD</sequence>
<gene>
    <name evidence="3" type="ORF">CEPIT_LOCUS187</name>
</gene>